<sequence>MRALLDVNVLIALLDAGHLYHRRAMAWLEEEIHHGWASCPITQNGCLRILSQPAYPNVIPVGLVAERLAEATSHPAHAFWPDDVSLLDEGVIDWEKIMGHRQITDAYLLAMAQRRGGRFVTFDTRIALNMLPGVKSDHLVVLT</sequence>
<comment type="caution">
    <text evidence="7">The sequence shown here is derived from an EMBL/GenBank/DDBJ whole genome shotgun (WGS) entry which is preliminary data.</text>
</comment>
<keyword evidence="4 5" id="KW-0378">Hydrolase</keyword>
<dbReference type="HAMAP" id="MF_00265">
    <property type="entry name" value="VapC_Nob1"/>
    <property type="match status" value="1"/>
</dbReference>
<evidence type="ECO:0000256" key="5">
    <source>
        <dbReference type="HAMAP-Rule" id="MF_00265"/>
    </source>
</evidence>
<comment type="function">
    <text evidence="5">Toxic component of a toxin-antitoxin (TA) system. An RNase.</text>
</comment>
<protein>
    <recommendedName>
        <fullName evidence="5">Ribonuclease VapC</fullName>
        <shortName evidence="5">RNase VapC</shortName>
        <ecNumber evidence="5">3.1.-.-</ecNumber>
    </recommendedName>
    <alternativeName>
        <fullName evidence="5">Toxin VapC</fullName>
    </alternativeName>
</protein>
<keyword evidence="1 5" id="KW-1277">Toxin-antitoxin system</keyword>
<evidence type="ECO:0000256" key="1">
    <source>
        <dbReference type="ARBA" id="ARBA00022649"/>
    </source>
</evidence>
<keyword evidence="2 5" id="KW-0540">Nuclease</keyword>
<keyword evidence="5" id="KW-0460">Magnesium</keyword>
<dbReference type="EC" id="3.1.-.-" evidence="5"/>
<dbReference type="InterPro" id="IPR022907">
    <property type="entry name" value="VapC_family"/>
</dbReference>
<keyword evidence="3 5" id="KW-0479">Metal-binding</keyword>
<evidence type="ECO:0000256" key="2">
    <source>
        <dbReference type="ARBA" id="ARBA00022722"/>
    </source>
</evidence>
<dbReference type="SUPFAM" id="SSF88723">
    <property type="entry name" value="PIN domain-like"/>
    <property type="match status" value="1"/>
</dbReference>
<feature type="domain" description="PIN" evidence="6">
    <location>
        <begin position="4"/>
        <end position="127"/>
    </location>
</feature>
<name>A0ABU9D7J1_9PROT</name>
<gene>
    <name evidence="5" type="primary">vapC</name>
    <name evidence="7" type="ORF">WOB96_02710</name>
</gene>
<dbReference type="InterPro" id="IPR002716">
    <property type="entry name" value="PIN_dom"/>
</dbReference>
<evidence type="ECO:0000256" key="3">
    <source>
        <dbReference type="ARBA" id="ARBA00022723"/>
    </source>
</evidence>
<comment type="similarity">
    <text evidence="5">Belongs to the PINc/VapC protein family.</text>
</comment>
<evidence type="ECO:0000259" key="6">
    <source>
        <dbReference type="Pfam" id="PF01850"/>
    </source>
</evidence>
<dbReference type="NCBIfam" id="TIGR00028">
    <property type="entry name" value="Mtu_PIN_fam"/>
    <property type="match status" value="1"/>
</dbReference>
<feature type="binding site" evidence="5">
    <location>
        <position position="6"/>
    </location>
    <ligand>
        <name>Mg(2+)</name>
        <dbReference type="ChEBI" id="CHEBI:18420"/>
    </ligand>
</feature>
<dbReference type="RefSeq" id="WP_341369734.1">
    <property type="nucleotide sequence ID" value="NZ_JBBPCO010000002.1"/>
</dbReference>
<dbReference type="EMBL" id="JBBPCO010000002">
    <property type="protein sequence ID" value="MEK8088668.1"/>
    <property type="molecule type" value="Genomic_DNA"/>
</dbReference>
<dbReference type="Pfam" id="PF01850">
    <property type="entry name" value="PIN"/>
    <property type="match status" value="1"/>
</dbReference>
<proteinExistence type="inferred from homology"/>
<organism evidence="7 8">
    <name type="scientific">Thermithiobacillus plumbiphilus</name>
    <dbReference type="NCBI Taxonomy" id="1729899"/>
    <lineage>
        <taxon>Bacteria</taxon>
        <taxon>Pseudomonadati</taxon>
        <taxon>Pseudomonadota</taxon>
        <taxon>Acidithiobacillia</taxon>
        <taxon>Acidithiobacillales</taxon>
        <taxon>Thermithiobacillaceae</taxon>
        <taxon>Thermithiobacillus</taxon>
    </lineage>
</organism>
<dbReference type="InterPro" id="IPR029060">
    <property type="entry name" value="PIN-like_dom_sf"/>
</dbReference>
<dbReference type="InterPro" id="IPR006226">
    <property type="entry name" value="Mtu_PIN"/>
</dbReference>
<evidence type="ECO:0000256" key="4">
    <source>
        <dbReference type="ARBA" id="ARBA00022801"/>
    </source>
</evidence>
<keyword evidence="8" id="KW-1185">Reference proteome</keyword>
<evidence type="ECO:0000313" key="8">
    <source>
        <dbReference type="Proteomes" id="UP001446205"/>
    </source>
</evidence>
<dbReference type="Gene3D" id="3.40.50.1010">
    <property type="entry name" value="5'-nuclease"/>
    <property type="match status" value="1"/>
</dbReference>
<comment type="cofactor">
    <cofactor evidence="5">
        <name>Mg(2+)</name>
        <dbReference type="ChEBI" id="CHEBI:18420"/>
    </cofactor>
</comment>
<feature type="binding site" evidence="5">
    <location>
        <position position="105"/>
    </location>
    <ligand>
        <name>Mg(2+)</name>
        <dbReference type="ChEBI" id="CHEBI:18420"/>
    </ligand>
</feature>
<dbReference type="Proteomes" id="UP001446205">
    <property type="component" value="Unassembled WGS sequence"/>
</dbReference>
<evidence type="ECO:0000313" key="7">
    <source>
        <dbReference type="EMBL" id="MEK8088668.1"/>
    </source>
</evidence>
<accession>A0ABU9D7J1</accession>
<reference evidence="7 8" key="1">
    <citation type="submission" date="2024-04" db="EMBL/GenBank/DDBJ databases">
        <authorList>
            <person name="Abashina T."/>
            <person name="Shaikin A."/>
        </authorList>
    </citation>
    <scope>NUCLEOTIDE SEQUENCE [LARGE SCALE GENOMIC DNA]</scope>
    <source>
        <strain evidence="7 8">AAFK</strain>
    </source>
</reference>
<keyword evidence="5" id="KW-0800">Toxin</keyword>